<accession>A0A7W7CB33</accession>
<dbReference type="Gene3D" id="3.30.1780.10">
    <property type="entry name" value="ornithine cyclodeaminase, domain 1"/>
    <property type="match status" value="1"/>
</dbReference>
<dbReference type="PANTHER" id="PTHR13812:SF19">
    <property type="entry name" value="KETIMINE REDUCTASE MU-CRYSTALLIN"/>
    <property type="match status" value="1"/>
</dbReference>
<dbReference type="SUPFAM" id="SSF51735">
    <property type="entry name" value="NAD(P)-binding Rossmann-fold domains"/>
    <property type="match status" value="1"/>
</dbReference>
<gene>
    <name evidence="1" type="ORF">HNR67_004010</name>
</gene>
<evidence type="ECO:0000313" key="2">
    <source>
        <dbReference type="Proteomes" id="UP000533598"/>
    </source>
</evidence>
<dbReference type="Gene3D" id="3.40.50.720">
    <property type="entry name" value="NAD(P)-binding Rossmann-like Domain"/>
    <property type="match status" value="1"/>
</dbReference>
<protein>
    <submittedName>
        <fullName evidence="1">Ornithine cyclodeaminase</fullName>
        <ecNumber evidence="1">4.3.1.12</ecNumber>
    </submittedName>
</protein>
<dbReference type="InterPro" id="IPR036291">
    <property type="entry name" value="NAD(P)-bd_dom_sf"/>
</dbReference>
<dbReference type="Pfam" id="PF02423">
    <property type="entry name" value="OCD_Mu_crystall"/>
    <property type="match status" value="1"/>
</dbReference>
<keyword evidence="2" id="KW-1185">Reference proteome</keyword>
<dbReference type="AlphaFoldDB" id="A0A7W7CB33"/>
<dbReference type="PANTHER" id="PTHR13812">
    <property type="entry name" value="KETIMINE REDUCTASE MU-CRYSTALLIN"/>
    <property type="match status" value="1"/>
</dbReference>
<dbReference type="GO" id="GO:0008473">
    <property type="term" value="F:ornithine cyclodeaminase activity"/>
    <property type="evidence" value="ECO:0007669"/>
    <property type="project" value="UniProtKB-EC"/>
</dbReference>
<organism evidence="1 2">
    <name type="scientific">Crossiella cryophila</name>
    <dbReference type="NCBI Taxonomy" id="43355"/>
    <lineage>
        <taxon>Bacteria</taxon>
        <taxon>Bacillati</taxon>
        <taxon>Actinomycetota</taxon>
        <taxon>Actinomycetes</taxon>
        <taxon>Pseudonocardiales</taxon>
        <taxon>Pseudonocardiaceae</taxon>
        <taxon>Crossiella</taxon>
    </lineage>
</organism>
<dbReference type="EC" id="4.3.1.12" evidence="1"/>
<reference evidence="1 2" key="1">
    <citation type="submission" date="2020-08" db="EMBL/GenBank/DDBJ databases">
        <title>Sequencing the genomes of 1000 actinobacteria strains.</title>
        <authorList>
            <person name="Klenk H.-P."/>
        </authorList>
    </citation>
    <scope>NUCLEOTIDE SEQUENCE [LARGE SCALE GENOMIC DNA]</scope>
    <source>
        <strain evidence="1 2">DSM 44230</strain>
    </source>
</reference>
<dbReference type="InterPro" id="IPR003462">
    <property type="entry name" value="ODC_Mu_crystall"/>
</dbReference>
<dbReference type="Proteomes" id="UP000533598">
    <property type="component" value="Unassembled WGS sequence"/>
</dbReference>
<keyword evidence="1" id="KW-0456">Lyase</keyword>
<comment type="caution">
    <text evidence="1">The sequence shown here is derived from an EMBL/GenBank/DDBJ whole genome shotgun (WGS) entry which is preliminary data.</text>
</comment>
<dbReference type="GO" id="GO:0005737">
    <property type="term" value="C:cytoplasm"/>
    <property type="evidence" value="ECO:0007669"/>
    <property type="project" value="TreeGrafter"/>
</dbReference>
<dbReference type="PIRSF" id="PIRSF001439">
    <property type="entry name" value="CryM"/>
    <property type="match status" value="1"/>
</dbReference>
<proteinExistence type="predicted"/>
<dbReference type="EMBL" id="JACHMH010000001">
    <property type="protein sequence ID" value="MBB4677892.1"/>
    <property type="molecule type" value="Genomic_DNA"/>
</dbReference>
<dbReference type="InterPro" id="IPR023401">
    <property type="entry name" value="ODC_N"/>
</dbReference>
<sequence>MTLSAGPVVLNEAEVSALLDLDGVIDSQRQAFTALGDGSGLVAEKAVLDSPDGSTVLSYLGRVSTAHGVVNKVVSVQPDNPARGLPAITATLVVLHPLTGEVLAVLAGGGLTAVRTAAASAVAIDALTQPTAGDLAILGSGVQGRWHVRALARVRKLRRIRMWSPNQGRCETTAEELSAELDIEVIPVRDAAAAVGDADLVIAGTLSHTPVVPTSEVARGATVVSVGSFAPDRHELDQALLDRADNVVVDHVRTATGHAGPIMRAVADGVLREGDLTSLGEVLCGLRPGRRRPSDVVVYNSVGLGVQDAAAAALVLARHHAAKR</sequence>
<evidence type="ECO:0000313" key="1">
    <source>
        <dbReference type="EMBL" id="MBB4677892.1"/>
    </source>
</evidence>
<name>A0A7W7CB33_9PSEU</name>
<dbReference type="RefSeq" id="WP_185003779.1">
    <property type="nucleotide sequence ID" value="NZ_BAAAUI010000044.1"/>
</dbReference>